<dbReference type="InterPro" id="IPR000488">
    <property type="entry name" value="Death_dom"/>
</dbReference>
<evidence type="ECO:0000259" key="1">
    <source>
        <dbReference type="PROSITE" id="PS50017"/>
    </source>
</evidence>
<dbReference type="Gene3D" id="1.10.533.10">
    <property type="entry name" value="Death Domain, Fas"/>
    <property type="match status" value="1"/>
</dbReference>
<protein>
    <recommendedName>
        <fullName evidence="1">Death domain-containing protein</fullName>
    </recommendedName>
</protein>
<accession>A0A1X7SP34</accession>
<proteinExistence type="predicted"/>
<reference evidence="2" key="1">
    <citation type="submission" date="2017-05" db="UniProtKB">
        <authorList>
            <consortium name="EnsemblMetazoa"/>
        </authorList>
    </citation>
    <scope>IDENTIFICATION</scope>
</reference>
<sequence>MMILQEKEFPDYKWFDFGLKLDVCYNQLQVIKNDTRDSHPCLRECLAEWLKTDDKATYKKLIDAVKGIGECAVADTIEKHLSTK</sequence>
<organism evidence="2">
    <name type="scientific">Amphimedon queenslandica</name>
    <name type="common">Sponge</name>
    <dbReference type="NCBI Taxonomy" id="400682"/>
    <lineage>
        <taxon>Eukaryota</taxon>
        <taxon>Metazoa</taxon>
        <taxon>Porifera</taxon>
        <taxon>Demospongiae</taxon>
        <taxon>Heteroscleromorpha</taxon>
        <taxon>Haplosclerida</taxon>
        <taxon>Niphatidae</taxon>
        <taxon>Amphimedon</taxon>
    </lineage>
</organism>
<name>A0A1X7SP34_AMPQE</name>
<feature type="domain" description="Death" evidence="1">
    <location>
        <begin position="13"/>
        <end position="81"/>
    </location>
</feature>
<dbReference type="EnsemblMetazoa" id="Aqu2.1.03826_001">
    <property type="protein sequence ID" value="Aqu2.1.03826_001"/>
    <property type="gene ID" value="Aqu2.1.03826"/>
</dbReference>
<dbReference type="PROSITE" id="PS50017">
    <property type="entry name" value="DEATH_DOMAIN"/>
    <property type="match status" value="1"/>
</dbReference>
<dbReference type="SUPFAM" id="SSF47986">
    <property type="entry name" value="DEATH domain"/>
    <property type="match status" value="1"/>
</dbReference>
<dbReference type="CDD" id="cd01670">
    <property type="entry name" value="Death"/>
    <property type="match status" value="1"/>
</dbReference>
<evidence type="ECO:0000313" key="2">
    <source>
        <dbReference type="EnsemblMetazoa" id="Aqu2.1.03826_001"/>
    </source>
</evidence>
<dbReference type="Pfam" id="PF00531">
    <property type="entry name" value="Death"/>
    <property type="match status" value="1"/>
</dbReference>
<dbReference type="AlphaFoldDB" id="A0A1X7SP34"/>
<dbReference type="InParanoid" id="A0A1X7SP34"/>
<dbReference type="GO" id="GO:0007165">
    <property type="term" value="P:signal transduction"/>
    <property type="evidence" value="ECO:0007669"/>
    <property type="project" value="InterPro"/>
</dbReference>
<dbReference type="InterPro" id="IPR011029">
    <property type="entry name" value="DEATH-like_dom_sf"/>
</dbReference>